<keyword evidence="5" id="KW-1185">Reference proteome</keyword>
<dbReference type="Proteomes" id="UP001227230">
    <property type="component" value="Chromosome 6"/>
</dbReference>
<dbReference type="InterPro" id="IPR013103">
    <property type="entry name" value="RVT_2"/>
</dbReference>
<dbReference type="SUPFAM" id="SSF56672">
    <property type="entry name" value="DNA/RNA polymerases"/>
    <property type="match status" value="1"/>
</dbReference>
<reference evidence="4 5" key="1">
    <citation type="journal article" date="2023" name="Hortic Res">
        <title>The complete reference genome for grapevine (Vitis vinifera L.) genetics and breeding.</title>
        <authorList>
            <person name="Shi X."/>
            <person name="Cao S."/>
            <person name="Wang X."/>
            <person name="Huang S."/>
            <person name="Wang Y."/>
            <person name="Liu Z."/>
            <person name="Liu W."/>
            <person name="Leng X."/>
            <person name="Peng Y."/>
            <person name="Wang N."/>
            <person name="Wang Y."/>
            <person name="Ma Z."/>
            <person name="Xu X."/>
            <person name="Zhang F."/>
            <person name="Xue H."/>
            <person name="Zhong H."/>
            <person name="Wang Y."/>
            <person name="Zhang K."/>
            <person name="Velt A."/>
            <person name="Avia K."/>
            <person name="Holtgrawe D."/>
            <person name="Grimplet J."/>
            <person name="Matus J.T."/>
            <person name="Ware D."/>
            <person name="Wu X."/>
            <person name="Wang H."/>
            <person name="Liu C."/>
            <person name="Fang Y."/>
            <person name="Rustenholz C."/>
            <person name="Cheng Z."/>
            <person name="Xiao H."/>
            <person name="Zhou Y."/>
        </authorList>
    </citation>
    <scope>NUCLEOTIDE SEQUENCE [LARGE SCALE GENOMIC DNA]</scope>
    <source>
        <strain evidence="5">cv. Pinot noir / PN40024</strain>
        <tissue evidence="4">Leaf</tissue>
    </source>
</reference>
<sequence length="949" mass="107870">MTTESDNVVVTELAPVATPTVAQVPAMPTAVPISASPGEKPEKFSGLNFKRWQQKMLFYLTTLNLARFLTEDAPKLKEDEHDIQVISAIDAWKHSDFLCRNYVMNGLADSWYNVYSDKKTTKELWESLDRKYKTEDVGAKKFVVGRFLDYKMVDSKTVVSQVQELQVILHEIHAEGMMLSETFQVATIIEKLPPAWKDFKNYLKHKRKEMSIEDLIIRLRIEEDNRRSKKKGAHTLNEAKANFVEHGHKSVDCRLPKKNKPKEANVIDDITKNVSDIDLTAVVSEVNLVGSNPKEWWIDTGATRHVCSDKKMFSTFEPIENGEKVFMGNSATSEIKGQGKVILKMTSGKELTLTNVLYVPEIRKNLVSGSLLNNHGFRLVFESNKFVLFKSGMYVGKGYMSDGMWKLNVMTIIKSNMNKASTSTYMLESSNLWHGEPQTFKEAVNSTEGLMWKEAIKSEIDSILQNHTWELVDLPPGCKPLSSKWIFKRKMKVDGSIDKYKARLVIKGYRQTEGLDYFDTYSPVTRINSIRMVLAIAALRNLEIHQMDVKTAFLNGDLDEEIYMEQPEGFSAPGQEKKVCKLVKSLYGLKQAPKQWHEKFDNVMLSHGFKINECDKCVYVKDTEHGYVIVCLYVDDMLIVGSDDKMITSTKNMLNSRFDMKDMGLADVLLGIKIKRTSDELILSQSHYVDKILGKFDKDNSGVARTSVDVTLHLSKNKGESVSQVEYSRVIGSLMYLMSCTRPDIAYAVSKLSRYTSNPGAKHWQGIIRVLKYLRFTRDYGLHYTRYPAVLEGYSDANWISNVKDSKSHSGYVFTLGGAAVSWKSSKQTVIARSTMESEFIALDKCGEEAEWLRHFLEDIPRWSKPVPPICIHCDSQSAIGRAQSNMYNGKSRHIRRRHNTIRQLLSTGVISVDYVKSKDNIADPLTKGLNRELVEKSSRGMGLKPIKE</sequence>
<feature type="domain" description="Reverse transcriptase Ty1/copia-type" evidence="2">
    <location>
        <begin position="466"/>
        <end position="700"/>
    </location>
</feature>
<evidence type="ECO:0000256" key="1">
    <source>
        <dbReference type="ARBA" id="ARBA00022750"/>
    </source>
</evidence>
<keyword evidence="1" id="KW-0645">Protease</keyword>
<evidence type="ECO:0000313" key="4">
    <source>
        <dbReference type="EMBL" id="WJZ89685.1"/>
    </source>
</evidence>
<name>A0ABY9C365_VITVI</name>
<accession>A0ABY9C365</accession>
<dbReference type="CDD" id="cd09272">
    <property type="entry name" value="RNase_HI_RT_Ty1"/>
    <property type="match status" value="1"/>
</dbReference>
<evidence type="ECO:0000313" key="5">
    <source>
        <dbReference type="Proteomes" id="UP001227230"/>
    </source>
</evidence>
<dbReference type="Pfam" id="PF22936">
    <property type="entry name" value="Pol_BBD"/>
    <property type="match status" value="1"/>
</dbReference>
<dbReference type="PANTHER" id="PTHR47592">
    <property type="entry name" value="PBF68 PROTEIN"/>
    <property type="match status" value="1"/>
</dbReference>
<dbReference type="InterPro" id="IPR054722">
    <property type="entry name" value="PolX-like_BBD"/>
</dbReference>
<dbReference type="PANTHER" id="PTHR47592:SF27">
    <property type="entry name" value="OS08G0421700 PROTEIN"/>
    <property type="match status" value="1"/>
</dbReference>
<protein>
    <recommendedName>
        <fullName evidence="6">Retrovirus-related Pol polyprotein from transposon TNT 1-94</fullName>
    </recommendedName>
</protein>
<organism evidence="4 5">
    <name type="scientific">Vitis vinifera</name>
    <name type="common">Grape</name>
    <dbReference type="NCBI Taxonomy" id="29760"/>
    <lineage>
        <taxon>Eukaryota</taxon>
        <taxon>Viridiplantae</taxon>
        <taxon>Streptophyta</taxon>
        <taxon>Embryophyta</taxon>
        <taxon>Tracheophyta</taxon>
        <taxon>Spermatophyta</taxon>
        <taxon>Magnoliopsida</taxon>
        <taxon>eudicotyledons</taxon>
        <taxon>Gunneridae</taxon>
        <taxon>Pentapetalae</taxon>
        <taxon>rosids</taxon>
        <taxon>Vitales</taxon>
        <taxon>Vitaceae</taxon>
        <taxon>Viteae</taxon>
        <taxon>Vitis</taxon>
    </lineage>
</organism>
<evidence type="ECO:0000259" key="3">
    <source>
        <dbReference type="Pfam" id="PF22936"/>
    </source>
</evidence>
<dbReference type="InterPro" id="IPR043502">
    <property type="entry name" value="DNA/RNA_pol_sf"/>
</dbReference>
<evidence type="ECO:0008006" key="6">
    <source>
        <dbReference type="Google" id="ProtNLM"/>
    </source>
</evidence>
<keyword evidence="1" id="KW-0378">Hydrolase</keyword>
<feature type="domain" description="Retrovirus-related Pol polyprotein from transposon TNT 1-94-like beta-barrel" evidence="3">
    <location>
        <begin position="296"/>
        <end position="377"/>
    </location>
</feature>
<evidence type="ECO:0000259" key="2">
    <source>
        <dbReference type="Pfam" id="PF07727"/>
    </source>
</evidence>
<keyword evidence="1" id="KW-0064">Aspartyl protease</keyword>
<dbReference type="EMBL" id="CP126653">
    <property type="protein sequence ID" value="WJZ89685.1"/>
    <property type="molecule type" value="Genomic_DNA"/>
</dbReference>
<proteinExistence type="predicted"/>
<gene>
    <name evidence="4" type="ORF">VitviT2T_008885</name>
</gene>
<dbReference type="Pfam" id="PF14223">
    <property type="entry name" value="Retrotran_gag_2"/>
    <property type="match status" value="1"/>
</dbReference>
<dbReference type="Pfam" id="PF07727">
    <property type="entry name" value="RVT_2"/>
    <property type="match status" value="1"/>
</dbReference>